<dbReference type="GO" id="GO:0055064">
    <property type="term" value="P:chloride ion homeostasis"/>
    <property type="evidence" value="ECO:0007669"/>
    <property type="project" value="TreeGrafter"/>
</dbReference>
<evidence type="ECO:0000256" key="12">
    <source>
        <dbReference type="ARBA" id="ARBA00023180"/>
    </source>
</evidence>
<feature type="transmembrane region" description="Helical" evidence="16">
    <location>
        <begin position="486"/>
        <end position="504"/>
    </location>
</feature>
<name>A0A8C2G1B2_CYPCA</name>
<keyword evidence="9 16" id="KW-1133">Transmembrane helix</keyword>
<keyword evidence="11 16" id="KW-0472">Membrane</keyword>
<keyword evidence="3" id="KW-1003">Cell membrane</keyword>
<keyword evidence="7" id="KW-0769">Symport</keyword>
<evidence type="ECO:0000256" key="7">
    <source>
        <dbReference type="ARBA" id="ARBA00022847"/>
    </source>
</evidence>
<evidence type="ECO:0000256" key="3">
    <source>
        <dbReference type="ARBA" id="ARBA00022475"/>
    </source>
</evidence>
<evidence type="ECO:0000256" key="13">
    <source>
        <dbReference type="ARBA" id="ARBA00023214"/>
    </source>
</evidence>
<dbReference type="GO" id="GO:0005886">
    <property type="term" value="C:plasma membrane"/>
    <property type="evidence" value="ECO:0007669"/>
    <property type="project" value="UniProtKB-SubCell"/>
</dbReference>
<dbReference type="Pfam" id="PF00324">
    <property type="entry name" value="AA_permease"/>
    <property type="match status" value="2"/>
</dbReference>
<feature type="transmembrane region" description="Helical" evidence="16">
    <location>
        <begin position="818"/>
        <end position="838"/>
    </location>
</feature>
<feature type="transmembrane region" description="Helical" evidence="16">
    <location>
        <begin position="209"/>
        <end position="229"/>
    </location>
</feature>
<evidence type="ECO:0000256" key="10">
    <source>
        <dbReference type="ARBA" id="ARBA00023065"/>
    </source>
</evidence>
<organism evidence="19 20">
    <name type="scientific">Cyprinus carpio</name>
    <name type="common">Common carp</name>
    <dbReference type="NCBI Taxonomy" id="7962"/>
    <lineage>
        <taxon>Eukaryota</taxon>
        <taxon>Metazoa</taxon>
        <taxon>Chordata</taxon>
        <taxon>Craniata</taxon>
        <taxon>Vertebrata</taxon>
        <taxon>Euteleostomi</taxon>
        <taxon>Actinopterygii</taxon>
        <taxon>Neopterygii</taxon>
        <taxon>Teleostei</taxon>
        <taxon>Ostariophysi</taxon>
        <taxon>Cypriniformes</taxon>
        <taxon>Cyprinidae</taxon>
        <taxon>Cyprininae</taxon>
        <taxon>Cyprinus</taxon>
    </lineage>
</organism>
<dbReference type="Gene3D" id="1.20.1740.10">
    <property type="entry name" value="Amino acid/polyamine transporter I"/>
    <property type="match status" value="1"/>
</dbReference>
<dbReference type="Proteomes" id="UP000694701">
    <property type="component" value="Unplaced"/>
</dbReference>
<keyword evidence="8" id="KW-0630">Potassium</keyword>
<feature type="domain" description="Amino acid permease/ SLC12A" evidence="17">
    <location>
        <begin position="58"/>
        <end position="234"/>
    </location>
</feature>
<dbReference type="GO" id="GO:0055075">
    <property type="term" value="P:potassium ion homeostasis"/>
    <property type="evidence" value="ECO:0007669"/>
    <property type="project" value="TreeGrafter"/>
</dbReference>
<feature type="transmembrane region" description="Helical" evidence="16">
    <location>
        <begin position="184"/>
        <end position="203"/>
    </location>
</feature>
<evidence type="ECO:0000313" key="20">
    <source>
        <dbReference type="Proteomes" id="UP000694701"/>
    </source>
</evidence>
<dbReference type="PANTHER" id="PTHR11827">
    <property type="entry name" value="SOLUTE CARRIER FAMILY 12, CATION COTRANSPORTERS"/>
    <property type="match status" value="1"/>
</dbReference>
<dbReference type="GO" id="GO:0007268">
    <property type="term" value="P:chemical synaptic transmission"/>
    <property type="evidence" value="ECO:0007669"/>
    <property type="project" value="TreeGrafter"/>
</dbReference>
<feature type="transmembrane region" description="Helical" evidence="16">
    <location>
        <begin position="56"/>
        <end position="76"/>
    </location>
</feature>
<evidence type="ECO:0000256" key="1">
    <source>
        <dbReference type="ARBA" id="ARBA00004651"/>
    </source>
</evidence>
<dbReference type="InterPro" id="IPR000076">
    <property type="entry name" value="KCL_cotranspt"/>
</dbReference>
<feature type="transmembrane region" description="Helical" evidence="16">
    <location>
        <begin position="386"/>
        <end position="407"/>
    </location>
</feature>
<dbReference type="Pfam" id="PF03522">
    <property type="entry name" value="SLC12"/>
    <property type="match status" value="1"/>
</dbReference>
<feature type="transmembrane region" description="Helical" evidence="16">
    <location>
        <begin position="135"/>
        <end position="163"/>
    </location>
</feature>
<dbReference type="PRINTS" id="PR01081">
    <property type="entry name" value="KCLTRNSPORT"/>
</dbReference>
<feature type="transmembrane region" description="Helical" evidence="16">
    <location>
        <begin position="88"/>
        <end position="115"/>
    </location>
</feature>
<evidence type="ECO:0000259" key="18">
    <source>
        <dbReference type="Pfam" id="PF03522"/>
    </source>
</evidence>
<keyword evidence="4" id="KW-0633">Potassium transport</keyword>
<feature type="transmembrane region" description="Helical" evidence="16">
    <location>
        <begin position="510"/>
        <end position="531"/>
    </location>
</feature>
<evidence type="ECO:0000313" key="19">
    <source>
        <dbReference type="Ensembl" id="ENSCCRP00020061391.1"/>
    </source>
</evidence>
<feature type="transmembrane region" description="Helical" evidence="16">
    <location>
        <begin position="346"/>
        <end position="366"/>
    </location>
</feature>
<dbReference type="GO" id="GO:0006884">
    <property type="term" value="P:cell volume homeostasis"/>
    <property type="evidence" value="ECO:0007669"/>
    <property type="project" value="TreeGrafter"/>
</dbReference>
<evidence type="ECO:0000256" key="6">
    <source>
        <dbReference type="ARBA" id="ARBA00022692"/>
    </source>
</evidence>
<dbReference type="AlphaFoldDB" id="A0A8C2G1B2"/>
<accession>A0A8C2G1B2</accession>
<keyword evidence="12" id="KW-0325">Glycoprotein</keyword>
<keyword evidence="10" id="KW-0406">Ion transport</keyword>
<evidence type="ECO:0000256" key="15">
    <source>
        <dbReference type="ARBA" id="ARBA00047825"/>
    </source>
</evidence>
<dbReference type="Ensembl" id="ENSCCRT00020067601.1">
    <property type="protein sequence ID" value="ENSCCRP00020061391.1"/>
    <property type="gene ID" value="ENSCCRG00020015756.1"/>
</dbReference>
<dbReference type="GO" id="GO:0045202">
    <property type="term" value="C:synapse"/>
    <property type="evidence" value="ECO:0007669"/>
    <property type="project" value="GOC"/>
</dbReference>
<comment type="similarity">
    <text evidence="14">Belongs to the SLC12A transporter family. K/Cl co-transporter subfamily.</text>
</comment>
<evidence type="ECO:0000259" key="17">
    <source>
        <dbReference type="Pfam" id="PF00324"/>
    </source>
</evidence>
<dbReference type="GO" id="GO:0015379">
    <property type="term" value="F:potassium:chloride symporter activity"/>
    <property type="evidence" value="ECO:0007669"/>
    <property type="project" value="InterPro"/>
</dbReference>
<comment type="catalytic activity">
    <reaction evidence="15">
        <text>K(+)(in) + chloride(in) = K(+)(out) + chloride(out)</text>
        <dbReference type="Rhea" id="RHEA:72427"/>
        <dbReference type="ChEBI" id="CHEBI:17996"/>
        <dbReference type="ChEBI" id="CHEBI:29103"/>
    </reaction>
</comment>
<evidence type="ECO:0000256" key="14">
    <source>
        <dbReference type="ARBA" id="ARBA00046331"/>
    </source>
</evidence>
<feature type="domain" description="SLC12A transporter C-terminal" evidence="18">
    <location>
        <begin position="746"/>
        <end position="970"/>
    </location>
</feature>
<evidence type="ECO:0000256" key="11">
    <source>
        <dbReference type="ARBA" id="ARBA00023136"/>
    </source>
</evidence>
<dbReference type="GO" id="GO:1990573">
    <property type="term" value="P:potassium ion import across plasma membrane"/>
    <property type="evidence" value="ECO:0007669"/>
    <property type="project" value="TreeGrafter"/>
</dbReference>
<feature type="domain" description="Amino acid permease/ SLC12A" evidence="17">
    <location>
        <begin position="342"/>
        <end position="625"/>
    </location>
</feature>
<comment type="subcellular location">
    <subcellularLocation>
        <location evidence="1">Cell membrane</location>
        <topology evidence="1">Multi-pass membrane protein</topology>
    </subcellularLocation>
</comment>
<keyword evidence="2" id="KW-0813">Transport</keyword>
<evidence type="ECO:0000256" key="8">
    <source>
        <dbReference type="ARBA" id="ARBA00022958"/>
    </source>
</evidence>
<evidence type="ECO:0000256" key="16">
    <source>
        <dbReference type="SAM" id="Phobius"/>
    </source>
</evidence>
<dbReference type="NCBIfam" id="TIGR00930">
    <property type="entry name" value="2a30"/>
    <property type="match status" value="1"/>
</dbReference>
<evidence type="ECO:0000256" key="9">
    <source>
        <dbReference type="ARBA" id="ARBA00022989"/>
    </source>
</evidence>
<keyword evidence="6 16" id="KW-0812">Transmembrane</keyword>
<reference evidence="19" key="1">
    <citation type="submission" date="2025-08" db="UniProtKB">
        <authorList>
            <consortium name="Ensembl"/>
        </authorList>
    </citation>
    <scope>IDENTIFICATION</scope>
</reference>
<dbReference type="InterPro" id="IPR004841">
    <property type="entry name" value="AA-permease/SLC12A_dom"/>
</dbReference>
<keyword evidence="5" id="KW-0597">Phosphoprotein</keyword>
<sequence length="970" mass="107108">MALYEDEIDSTPMVSSLLNKLANYTNITQGVIEHEKAESEDGIQRVPVNGPQMGTFIGVFLPCMQNILGVILFLRLTWIVGTAGIMDALAIVFMCCSCTMLTAISMSAIATNGVVPAGGSYYMISRALGPEFGGAVGLCSYLGTTFAGSMYILGTMEIFLTYIMPNAAVFKAGTGEPNGMQNNMRIYGTCCLAIMVLVVFVGVKYVNKLALVFLSCVMLSIMAIYAGVIQSAIKPPDSQVCLLGNRMLQNSMFDKCQKTEVINNVTTPTKLWTLFCEGDLGNATCNEYFTQNNLTVIQAVPGLLSGVISGEYSNKITHQTIVEKEGKSSEPASDKTSEMPYVFNDITTFFTLLVGIYFPSVTGIMAGSNRSGDLRDPQRSIPTGTIMAIATTSFIYISCVVLFGACIDGVVLRDKYGESVNGSLVVATLAWPSSWVIVIGSFFSCCGAGLQSLTGAPRILQAISRDGIMPFLQVFGHSKSNGEPTWALLLTAAICEIGILIGSLDNVAPILSMFFLMCYLFVNLACAVQTLLRTPNWRPRFKFYHWSLSFLGMSLSLSLMFVSSWYYALVVILISGCIYKYIEYRGAEKEWGDGIRGLSLNAAQYALIKLEEAPPHTKNWRPQLLVLLKLDSDLGVKHPRLLSFTSQLKAGKGLTIVCSVLEGTYMAREADAKLSEKVKGFCHVVVSSNQRDGFSHLIQSAGLGGMKHNAVLMAWPANWKQSESNLSWKNFIETVRETTAAHQALLVAKNIDSFPTNQERLGVGTIDVWWIVHDGGLLMLLPFLLRQHKVWRRCKMRIFTVAQMDDNSIQMKKDLQMFLYHLIELFNMSISLECVLIFQAQLIHDKNTKSHATLNDKATPTSDRVHMTWTKEKLISERNRLREANMTVRDIFSMKPDQTNVRRMHTAVKLNKVVVNKSQGAQLVLLNMPGPPKTQGGDENYMEFLEVLTEGLNRVLLVRGSGREVITIYS</sequence>
<evidence type="ECO:0000256" key="4">
    <source>
        <dbReference type="ARBA" id="ARBA00022538"/>
    </source>
</evidence>
<evidence type="ECO:0000256" key="2">
    <source>
        <dbReference type="ARBA" id="ARBA00022448"/>
    </source>
</evidence>
<keyword evidence="13" id="KW-0868">Chloride</keyword>
<evidence type="ECO:0000256" key="5">
    <source>
        <dbReference type="ARBA" id="ARBA00022553"/>
    </source>
</evidence>
<dbReference type="PANTHER" id="PTHR11827:SF47">
    <property type="entry name" value="SOLUTE CARRIER FAMILY 12 MEMBER 7"/>
    <property type="match status" value="1"/>
</dbReference>
<proteinExistence type="inferred from homology"/>
<dbReference type="InterPro" id="IPR004842">
    <property type="entry name" value="SLC12A_fam"/>
</dbReference>
<dbReference type="InterPro" id="IPR018491">
    <property type="entry name" value="SLC12_C"/>
</dbReference>
<protein>
    <submittedName>
        <fullName evidence="19">Solute carrier family 12 member 7a</fullName>
    </submittedName>
</protein>